<keyword evidence="2 5" id="KW-0238">DNA-binding</keyword>
<dbReference type="PANTHER" id="PTHR46123">
    <property type="entry name" value="MIX-TYPE HOMEOBOX GENE 1-RELATED"/>
    <property type="match status" value="1"/>
</dbReference>
<dbReference type="Gene3D" id="1.10.10.60">
    <property type="entry name" value="Homeodomain-like"/>
    <property type="match status" value="1"/>
</dbReference>
<feature type="region of interest" description="Disordered" evidence="6">
    <location>
        <begin position="119"/>
        <end position="139"/>
    </location>
</feature>
<dbReference type="CDD" id="cd00086">
    <property type="entry name" value="homeodomain"/>
    <property type="match status" value="1"/>
</dbReference>
<accession>A0ABN9L1H9</accession>
<evidence type="ECO:0000313" key="8">
    <source>
        <dbReference type="EMBL" id="CAJ0930734.1"/>
    </source>
</evidence>
<feature type="region of interest" description="Disordered" evidence="6">
    <location>
        <begin position="79"/>
        <end position="105"/>
    </location>
</feature>
<dbReference type="InterPro" id="IPR001356">
    <property type="entry name" value="HD"/>
</dbReference>
<keyword evidence="3 5" id="KW-0371">Homeobox</keyword>
<dbReference type="PANTHER" id="PTHR46123:SF4">
    <property type="entry name" value="MIX-TYPE HOMEOBOX GENE 1-RELATED"/>
    <property type="match status" value="1"/>
</dbReference>
<name>A0ABN9L1H9_9NEOB</name>
<dbReference type="InterPro" id="IPR051306">
    <property type="entry name" value="Homeobox_regulator"/>
</dbReference>
<organism evidence="8 9">
    <name type="scientific">Ranitomeya imitator</name>
    <name type="common">mimic poison frog</name>
    <dbReference type="NCBI Taxonomy" id="111125"/>
    <lineage>
        <taxon>Eukaryota</taxon>
        <taxon>Metazoa</taxon>
        <taxon>Chordata</taxon>
        <taxon>Craniata</taxon>
        <taxon>Vertebrata</taxon>
        <taxon>Euteleostomi</taxon>
        <taxon>Amphibia</taxon>
        <taxon>Batrachia</taxon>
        <taxon>Anura</taxon>
        <taxon>Neobatrachia</taxon>
        <taxon>Hyloidea</taxon>
        <taxon>Dendrobatidae</taxon>
        <taxon>Dendrobatinae</taxon>
        <taxon>Ranitomeya</taxon>
    </lineage>
</organism>
<evidence type="ECO:0000256" key="1">
    <source>
        <dbReference type="ARBA" id="ARBA00004123"/>
    </source>
</evidence>
<comment type="caution">
    <text evidence="8">The sequence shown here is derived from an EMBL/GenBank/DDBJ whole genome shotgun (WGS) entry which is preliminary data.</text>
</comment>
<feature type="compositionally biased region" description="Polar residues" evidence="6">
    <location>
        <begin position="88"/>
        <end position="103"/>
    </location>
</feature>
<evidence type="ECO:0000256" key="6">
    <source>
        <dbReference type="SAM" id="MobiDB-lite"/>
    </source>
</evidence>
<evidence type="ECO:0000256" key="3">
    <source>
        <dbReference type="ARBA" id="ARBA00023155"/>
    </source>
</evidence>
<evidence type="ECO:0000259" key="7">
    <source>
        <dbReference type="Pfam" id="PF00046"/>
    </source>
</evidence>
<dbReference type="Proteomes" id="UP001176940">
    <property type="component" value="Unassembled WGS sequence"/>
</dbReference>
<sequence length="195" mass="22533">MEEDPELDQVISSALSLQADYPDLYLPLNDKNVNVSDTFPQSPLNMEVQKPLNRSRQLKDTLAELYSILVIPHEPPITNPFNLRKDQSTPPTNCQDEQPTRQPANGFKRMLSEDEMLKRSKEVKEDQGPSTSGQKSRKRTLYNKQQTIFLQKQFDFNPYPDYVSRCCFAQVTGIPEPRIQVISFYPQITFNCLFL</sequence>
<protein>
    <recommendedName>
        <fullName evidence="7">Homeobox domain-containing protein</fullName>
    </recommendedName>
</protein>
<dbReference type="SUPFAM" id="SSF46689">
    <property type="entry name" value="Homeodomain-like"/>
    <property type="match status" value="1"/>
</dbReference>
<evidence type="ECO:0000256" key="4">
    <source>
        <dbReference type="ARBA" id="ARBA00023242"/>
    </source>
</evidence>
<dbReference type="InterPro" id="IPR009057">
    <property type="entry name" value="Homeodomain-like_sf"/>
</dbReference>
<keyword evidence="9" id="KW-1185">Reference proteome</keyword>
<evidence type="ECO:0000256" key="5">
    <source>
        <dbReference type="RuleBase" id="RU000682"/>
    </source>
</evidence>
<feature type="domain" description="Homeobox" evidence="7">
    <location>
        <begin position="137"/>
        <end position="181"/>
    </location>
</feature>
<comment type="subcellular location">
    <subcellularLocation>
        <location evidence="1 5">Nucleus</location>
    </subcellularLocation>
</comment>
<gene>
    <name evidence="8" type="ORF">RIMI_LOCUS4456089</name>
</gene>
<keyword evidence="4 5" id="KW-0539">Nucleus</keyword>
<reference evidence="8" key="1">
    <citation type="submission" date="2023-07" db="EMBL/GenBank/DDBJ databases">
        <authorList>
            <person name="Stuckert A."/>
        </authorList>
    </citation>
    <scope>NUCLEOTIDE SEQUENCE</scope>
</reference>
<evidence type="ECO:0000313" key="9">
    <source>
        <dbReference type="Proteomes" id="UP001176940"/>
    </source>
</evidence>
<dbReference type="Pfam" id="PF00046">
    <property type="entry name" value="Homeodomain"/>
    <property type="match status" value="1"/>
</dbReference>
<dbReference type="EMBL" id="CAUEEQ010007178">
    <property type="protein sequence ID" value="CAJ0930734.1"/>
    <property type="molecule type" value="Genomic_DNA"/>
</dbReference>
<proteinExistence type="predicted"/>
<evidence type="ECO:0000256" key="2">
    <source>
        <dbReference type="ARBA" id="ARBA00023125"/>
    </source>
</evidence>